<proteinExistence type="predicted"/>
<name>A0A699LAJ2_TANCI</name>
<comment type="caution">
    <text evidence="1">The sequence shown here is derived from an EMBL/GenBank/DDBJ whole genome shotgun (WGS) entry which is preliminary data.</text>
</comment>
<evidence type="ECO:0000313" key="1">
    <source>
        <dbReference type="EMBL" id="GFB24871.1"/>
    </source>
</evidence>
<sequence>MRTISVVYEWTPPRCSSCKFFGHVLDEYPKQPVSDVLKNLKNSRQAGSRGVPVSLKVENNDDLGTDERNSKAVEIRANSGMISYAHESSPVASSSPNITYLVEIINNLERQIMDEKLILVNNVANPLNKVDYAPVNSNSKSDVEVAYDETTQFLATGGANNASLCEDEDYDTYYIEGLSKKDWHFGY</sequence>
<accession>A0A699LAJ2</accession>
<dbReference type="EMBL" id="BKCJ010584856">
    <property type="protein sequence ID" value="GFB24871.1"/>
    <property type="molecule type" value="Genomic_DNA"/>
</dbReference>
<dbReference type="AlphaFoldDB" id="A0A699LAJ2"/>
<protein>
    <submittedName>
        <fullName evidence="1">Uncharacterized protein</fullName>
    </submittedName>
</protein>
<organism evidence="1">
    <name type="scientific">Tanacetum cinerariifolium</name>
    <name type="common">Dalmatian daisy</name>
    <name type="synonym">Chrysanthemum cinerariifolium</name>
    <dbReference type="NCBI Taxonomy" id="118510"/>
    <lineage>
        <taxon>Eukaryota</taxon>
        <taxon>Viridiplantae</taxon>
        <taxon>Streptophyta</taxon>
        <taxon>Embryophyta</taxon>
        <taxon>Tracheophyta</taxon>
        <taxon>Spermatophyta</taxon>
        <taxon>Magnoliopsida</taxon>
        <taxon>eudicotyledons</taxon>
        <taxon>Gunneridae</taxon>
        <taxon>Pentapetalae</taxon>
        <taxon>asterids</taxon>
        <taxon>campanulids</taxon>
        <taxon>Asterales</taxon>
        <taxon>Asteraceae</taxon>
        <taxon>Asteroideae</taxon>
        <taxon>Anthemideae</taxon>
        <taxon>Anthemidinae</taxon>
        <taxon>Tanacetum</taxon>
    </lineage>
</organism>
<reference evidence="1" key="1">
    <citation type="journal article" date="2019" name="Sci. Rep.">
        <title>Draft genome of Tanacetum cinerariifolium, the natural source of mosquito coil.</title>
        <authorList>
            <person name="Yamashiro T."/>
            <person name="Shiraishi A."/>
            <person name="Satake H."/>
            <person name="Nakayama K."/>
        </authorList>
    </citation>
    <scope>NUCLEOTIDE SEQUENCE</scope>
</reference>
<gene>
    <name evidence="1" type="ORF">Tci_696842</name>
</gene>